<sequence>MKRFYGLCIFLPAVSMAVAQVPYQIEGTWENGAGKTVYLQKYITADSLQAIDSVKVASDFSFSLKGKVKEEQRMSISCSPKNKAEIFVNATPLQVTIEEKTVTDKKGKTRNTTHIEVNGGREQEVLKAGGTLSTTASFFQLGKMITLSQALNSKDTTAIDSAKYKVAMIDSLIARSVQNYMDTTRNDIASTYFFERYLMTNQTLDEVLSFYDKLTDRVKKSAPGLVLKQKIEDMQQVNIGGMVPNFELTTPEGKKLSLYELRGHIVLLDFWASWCGPCLAEVPNLKAIYEKYQSKGLEILGVSLDEKEAAWKGAIERKGLTWKHVSSLKGWKCPIAQMFKVTGIPRMYIIDAQGKIIAQDLRGEKLAQKMDELFSK</sequence>
<dbReference type="InterPro" id="IPR017937">
    <property type="entry name" value="Thioredoxin_CS"/>
</dbReference>
<dbReference type="EMBL" id="CP050831">
    <property type="protein sequence ID" value="QIU93277.1"/>
    <property type="molecule type" value="Genomic_DNA"/>
</dbReference>
<dbReference type="PROSITE" id="PS00194">
    <property type="entry name" value="THIOREDOXIN_1"/>
    <property type="match status" value="1"/>
</dbReference>
<protein>
    <submittedName>
        <fullName evidence="7">AhpC/TSA family protein</fullName>
    </submittedName>
</protein>
<evidence type="ECO:0000256" key="3">
    <source>
        <dbReference type="ARBA" id="ARBA00023157"/>
    </source>
</evidence>
<name>A0A6H0KLN5_9BACE</name>
<dbReference type="Gene3D" id="3.40.30.10">
    <property type="entry name" value="Glutaredoxin"/>
    <property type="match status" value="1"/>
</dbReference>
<dbReference type="InterPro" id="IPR050553">
    <property type="entry name" value="Thioredoxin_ResA/DsbE_sf"/>
</dbReference>
<evidence type="ECO:0000256" key="2">
    <source>
        <dbReference type="ARBA" id="ARBA00022748"/>
    </source>
</evidence>
<accession>A0A6H0KLN5</accession>
<proteinExistence type="predicted"/>
<dbReference type="GO" id="GO:0017004">
    <property type="term" value="P:cytochrome complex assembly"/>
    <property type="evidence" value="ECO:0007669"/>
    <property type="project" value="UniProtKB-KW"/>
</dbReference>
<feature type="chain" id="PRO_5026084166" evidence="5">
    <location>
        <begin position="20"/>
        <end position="376"/>
    </location>
</feature>
<evidence type="ECO:0000256" key="4">
    <source>
        <dbReference type="ARBA" id="ARBA00023284"/>
    </source>
</evidence>
<feature type="domain" description="Thioredoxin" evidence="6">
    <location>
        <begin position="237"/>
        <end position="376"/>
    </location>
</feature>
<dbReference type="PROSITE" id="PS51352">
    <property type="entry name" value="THIOREDOXIN_2"/>
    <property type="match status" value="1"/>
</dbReference>
<keyword evidence="4" id="KW-0676">Redox-active center</keyword>
<dbReference type="Proteomes" id="UP000501780">
    <property type="component" value="Chromosome"/>
</dbReference>
<dbReference type="Pfam" id="PF00578">
    <property type="entry name" value="AhpC-TSA"/>
    <property type="match status" value="1"/>
</dbReference>
<dbReference type="InterPro" id="IPR025380">
    <property type="entry name" value="DUF4369"/>
</dbReference>
<dbReference type="GO" id="GO:0030313">
    <property type="term" value="C:cell envelope"/>
    <property type="evidence" value="ECO:0007669"/>
    <property type="project" value="UniProtKB-SubCell"/>
</dbReference>
<dbReference type="PANTHER" id="PTHR42852">
    <property type="entry name" value="THIOL:DISULFIDE INTERCHANGE PROTEIN DSBE"/>
    <property type="match status" value="1"/>
</dbReference>
<dbReference type="InterPro" id="IPR036249">
    <property type="entry name" value="Thioredoxin-like_sf"/>
</dbReference>
<dbReference type="GO" id="GO:0016491">
    <property type="term" value="F:oxidoreductase activity"/>
    <property type="evidence" value="ECO:0007669"/>
    <property type="project" value="InterPro"/>
</dbReference>
<reference evidence="7 8" key="1">
    <citation type="submission" date="2020-03" db="EMBL/GenBank/DDBJ databases">
        <title>Genomic analysis of Bacteroides faecium CBA7301.</title>
        <authorList>
            <person name="Kim J."/>
            <person name="Roh S.W."/>
        </authorList>
    </citation>
    <scope>NUCLEOTIDE SEQUENCE [LARGE SCALE GENOMIC DNA]</scope>
    <source>
        <strain evidence="7 8">CBA7301</strain>
    </source>
</reference>
<keyword evidence="5" id="KW-0732">Signal</keyword>
<evidence type="ECO:0000313" key="7">
    <source>
        <dbReference type="EMBL" id="QIU93277.1"/>
    </source>
</evidence>
<keyword evidence="3" id="KW-1015">Disulfide bond</keyword>
<keyword evidence="8" id="KW-1185">Reference proteome</keyword>
<gene>
    <name evidence="7" type="ORF">BacF7301_03545</name>
</gene>
<keyword evidence="2" id="KW-0201">Cytochrome c-type biogenesis</keyword>
<dbReference type="Pfam" id="PF14289">
    <property type="entry name" value="DUF4369"/>
    <property type="match status" value="1"/>
</dbReference>
<evidence type="ECO:0000259" key="6">
    <source>
        <dbReference type="PROSITE" id="PS51352"/>
    </source>
</evidence>
<feature type="signal peptide" evidence="5">
    <location>
        <begin position="1"/>
        <end position="19"/>
    </location>
</feature>
<organism evidence="7 8">
    <name type="scientific">Bacteroides faecium</name>
    <dbReference type="NCBI Taxonomy" id="2715212"/>
    <lineage>
        <taxon>Bacteria</taxon>
        <taxon>Pseudomonadati</taxon>
        <taxon>Bacteroidota</taxon>
        <taxon>Bacteroidia</taxon>
        <taxon>Bacteroidales</taxon>
        <taxon>Bacteroidaceae</taxon>
        <taxon>Bacteroides</taxon>
    </lineage>
</organism>
<evidence type="ECO:0000256" key="5">
    <source>
        <dbReference type="SAM" id="SignalP"/>
    </source>
</evidence>
<dbReference type="AlphaFoldDB" id="A0A6H0KLN5"/>
<dbReference type="GO" id="GO:0016209">
    <property type="term" value="F:antioxidant activity"/>
    <property type="evidence" value="ECO:0007669"/>
    <property type="project" value="InterPro"/>
</dbReference>
<dbReference type="KEGG" id="bfc:BacF7301_03545"/>
<dbReference type="InterPro" id="IPR013766">
    <property type="entry name" value="Thioredoxin_domain"/>
</dbReference>
<comment type="subcellular location">
    <subcellularLocation>
        <location evidence="1">Cell envelope</location>
    </subcellularLocation>
</comment>
<dbReference type="RefSeq" id="WP_167960268.1">
    <property type="nucleotide sequence ID" value="NZ_CP050831.1"/>
</dbReference>
<dbReference type="CDD" id="cd02966">
    <property type="entry name" value="TlpA_like_family"/>
    <property type="match status" value="1"/>
</dbReference>
<evidence type="ECO:0000256" key="1">
    <source>
        <dbReference type="ARBA" id="ARBA00004196"/>
    </source>
</evidence>
<dbReference type="PANTHER" id="PTHR42852:SF6">
    <property type="entry name" value="THIOL:DISULFIDE INTERCHANGE PROTEIN DSBE"/>
    <property type="match status" value="1"/>
</dbReference>
<evidence type="ECO:0000313" key="8">
    <source>
        <dbReference type="Proteomes" id="UP000501780"/>
    </source>
</evidence>
<dbReference type="InterPro" id="IPR000866">
    <property type="entry name" value="AhpC/TSA"/>
</dbReference>
<dbReference type="SUPFAM" id="SSF52833">
    <property type="entry name" value="Thioredoxin-like"/>
    <property type="match status" value="1"/>
</dbReference>